<protein>
    <submittedName>
        <fullName evidence="2">Helix-turn-helix transcriptional regulator</fullName>
    </submittedName>
</protein>
<reference evidence="2 3" key="1">
    <citation type="submission" date="2024-08" db="EMBL/GenBank/DDBJ databases">
        <title>Whole-genome sequencing of halo(alkali)philic microorganisms from hypersaline lakes.</title>
        <authorList>
            <person name="Sorokin D.Y."/>
            <person name="Merkel A.Y."/>
            <person name="Messina E."/>
            <person name="Yakimov M."/>
        </authorList>
    </citation>
    <scope>NUCLEOTIDE SEQUENCE [LARGE SCALE GENOMIC DNA]</scope>
    <source>
        <strain evidence="2 3">AB-hyl4</strain>
    </source>
</reference>
<feature type="region of interest" description="Disordered" evidence="1">
    <location>
        <begin position="1"/>
        <end position="28"/>
    </location>
</feature>
<organism evidence="2 3">
    <name type="scientific">Natronomicrosphaera hydrolytica</name>
    <dbReference type="NCBI Taxonomy" id="3242702"/>
    <lineage>
        <taxon>Bacteria</taxon>
        <taxon>Pseudomonadati</taxon>
        <taxon>Planctomycetota</taxon>
        <taxon>Phycisphaerae</taxon>
        <taxon>Phycisphaerales</taxon>
        <taxon>Phycisphaeraceae</taxon>
        <taxon>Natronomicrosphaera</taxon>
    </lineage>
</organism>
<evidence type="ECO:0000256" key="1">
    <source>
        <dbReference type="SAM" id="MobiDB-lite"/>
    </source>
</evidence>
<sequence length="87" mass="9877">MNRREGTLPQRGPSGGRRPSGEDAPANGRLVSLKTLAEMWDADRSTVRRWLKAADIEPVAIGRGRNGAIWYRWHEIEAWLDSLEHVE</sequence>
<comment type="caution">
    <text evidence="2">The sequence shown here is derived from an EMBL/GenBank/DDBJ whole genome shotgun (WGS) entry which is preliminary data.</text>
</comment>
<name>A0ABV4U5P6_9BACT</name>
<dbReference type="InterPro" id="IPR009061">
    <property type="entry name" value="DNA-bd_dom_put_sf"/>
</dbReference>
<evidence type="ECO:0000313" key="3">
    <source>
        <dbReference type="Proteomes" id="UP001575105"/>
    </source>
</evidence>
<keyword evidence="3" id="KW-1185">Reference proteome</keyword>
<evidence type="ECO:0000313" key="2">
    <source>
        <dbReference type="EMBL" id="MFA9478921.1"/>
    </source>
</evidence>
<dbReference type="Gene3D" id="1.10.10.10">
    <property type="entry name" value="Winged helix-like DNA-binding domain superfamily/Winged helix DNA-binding domain"/>
    <property type="match status" value="1"/>
</dbReference>
<dbReference type="SUPFAM" id="SSF46955">
    <property type="entry name" value="Putative DNA-binding domain"/>
    <property type="match status" value="1"/>
</dbReference>
<dbReference type="RefSeq" id="WP_425345840.1">
    <property type="nucleotide sequence ID" value="NZ_JBGUBD010000006.1"/>
</dbReference>
<proteinExistence type="predicted"/>
<dbReference type="InterPro" id="IPR036388">
    <property type="entry name" value="WH-like_DNA-bd_sf"/>
</dbReference>
<dbReference type="EMBL" id="JBGUBD010000006">
    <property type="protein sequence ID" value="MFA9478921.1"/>
    <property type="molecule type" value="Genomic_DNA"/>
</dbReference>
<gene>
    <name evidence="2" type="ORF">ACERK3_11535</name>
</gene>
<dbReference type="Proteomes" id="UP001575105">
    <property type="component" value="Unassembled WGS sequence"/>
</dbReference>
<accession>A0ABV4U5P6</accession>